<reference evidence="2" key="1">
    <citation type="journal article" date="2023" name="Genome Biol. Evol.">
        <title>Long-read-based Genome Assembly of Drosophila gunungcola Reveals Fewer Chemosensory Genes in Flower-breeding Species.</title>
        <authorList>
            <person name="Negi A."/>
            <person name="Liao B.Y."/>
            <person name="Yeh S.D."/>
        </authorList>
    </citation>
    <scope>NUCLEOTIDE SEQUENCE</scope>
    <source>
        <strain evidence="2">Sukarami</strain>
    </source>
</reference>
<organism evidence="2 3">
    <name type="scientific">Drosophila gunungcola</name>
    <name type="common">fruit fly</name>
    <dbReference type="NCBI Taxonomy" id="103775"/>
    <lineage>
        <taxon>Eukaryota</taxon>
        <taxon>Metazoa</taxon>
        <taxon>Ecdysozoa</taxon>
        <taxon>Arthropoda</taxon>
        <taxon>Hexapoda</taxon>
        <taxon>Insecta</taxon>
        <taxon>Pterygota</taxon>
        <taxon>Neoptera</taxon>
        <taxon>Endopterygota</taxon>
        <taxon>Diptera</taxon>
        <taxon>Brachycera</taxon>
        <taxon>Muscomorpha</taxon>
        <taxon>Ephydroidea</taxon>
        <taxon>Drosophilidae</taxon>
        <taxon>Drosophila</taxon>
        <taxon>Sophophora</taxon>
    </lineage>
</organism>
<dbReference type="AlphaFoldDB" id="A0A9Q0BKQ3"/>
<sequence length="85" mass="8846">MPIPEDAESLGNTYTNSNSSPDQQNVPISTVPPSSSTPAFTAIAGTSGGIVKSITMNEPIATESGKATASNKFTRKRERVCNNSS</sequence>
<evidence type="ECO:0000313" key="3">
    <source>
        <dbReference type="Proteomes" id="UP001059596"/>
    </source>
</evidence>
<comment type="caution">
    <text evidence="2">The sequence shown here is derived from an EMBL/GenBank/DDBJ whole genome shotgun (WGS) entry which is preliminary data.</text>
</comment>
<keyword evidence="3" id="KW-1185">Reference proteome</keyword>
<evidence type="ECO:0000256" key="1">
    <source>
        <dbReference type="SAM" id="MobiDB-lite"/>
    </source>
</evidence>
<gene>
    <name evidence="2" type="ORF">M5D96_011794</name>
</gene>
<name>A0A9Q0BKQ3_9MUSC</name>
<feature type="region of interest" description="Disordered" evidence="1">
    <location>
        <begin position="1"/>
        <end position="41"/>
    </location>
</feature>
<proteinExistence type="predicted"/>
<feature type="compositionally biased region" description="Low complexity" evidence="1">
    <location>
        <begin position="26"/>
        <end position="41"/>
    </location>
</feature>
<evidence type="ECO:0000313" key="2">
    <source>
        <dbReference type="EMBL" id="KAI8035451.1"/>
    </source>
</evidence>
<dbReference type="EMBL" id="JAMKOV010000037">
    <property type="protein sequence ID" value="KAI8035451.1"/>
    <property type="molecule type" value="Genomic_DNA"/>
</dbReference>
<protein>
    <submittedName>
        <fullName evidence="2">Uncharacterized protein</fullName>
    </submittedName>
</protein>
<accession>A0A9Q0BKQ3</accession>
<feature type="region of interest" description="Disordered" evidence="1">
    <location>
        <begin position="61"/>
        <end position="85"/>
    </location>
</feature>
<feature type="compositionally biased region" description="Polar residues" evidence="1">
    <location>
        <begin position="10"/>
        <end position="25"/>
    </location>
</feature>
<dbReference type="Proteomes" id="UP001059596">
    <property type="component" value="Unassembled WGS sequence"/>
</dbReference>